<reference evidence="6 7" key="1">
    <citation type="submission" date="2018-12" db="EMBL/GenBank/DDBJ databases">
        <title>Vibrio sp. isolated from China Sea.</title>
        <authorList>
            <person name="Li Y."/>
        </authorList>
    </citation>
    <scope>NUCLEOTIDE SEQUENCE [LARGE SCALE GENOMIC DNA]</scope>
    <source>
        <strain evidence="6 7">BEI207</strain>
    </source>
</reference>
<name>A0A432D238_9VIBR</name>
<feature type="domain" description="HTH lysR-type" evidence="5">
    <location>
        <begin position="8"/>
        <end position="65"/>
    </location>
</feature>
<dbReference type="GO" id="GO:0006351">
    <property type="term" value="P:DNA-templated transcription"/>
    <property type="evidence" value="ECO:0007669"/>
    <property type="project" value="TreeGrafter"/>
</dbReference>
<dbReference type="CDD" id="cd08422">
    <property type="entry name" value="PBP2_CrgA_like"/>
    <property type="match status" value="1"/>
</dbReference>
<sequence>MDTNKLIPLLSEMAIFVNVVESGSFSKTAKKLGLSPSSVSRSITRLENALEEKLLERTTRQMRLSTKGQEVYGLCSDMMYSAKMAVSAAQTNKKEVSGSLRIAAPKALSRQVLMPMILDFIDQYPNVALQLKVADHYIDPIGDEVDVIIHITDKPVEGLIAKTLTECRLIMCASPSYLASHGTPAHPNDIANHNCLCLGENPRDRVWGFTQGTQKVSVNAKGSFAVNHSEIRREAVLRGVGISVFPEFAIQPYLDSGQVLEVLKDWHVGGNYQGKVTAQYAQSKFIPEQIKAFVDYLQERFAQTNH</sequence>
<dbReference type="Gene3D" id="1.10.10.10">
    <property type="entry name" value="Winged helix-like DNA-binding domain superfamily/Winged helix DNA-binding domain"/>
    <property type="match status" value="1"/>
</dbReference>
<dbReference type="PANTHER" id="PTHR30537">
    <property type="entry name" value="HTH-TYPE TRANSCRIPTIONAL REGULATOR"/>
    <property type="match status" value="1"/>
</dbReference>
<evidence type="ECO:0000256" key="3">
    <source>
        <dbReference type="ARBA" id="ARBA00023125"/>
    </source>
</evidence>
<proteinExistence type="inferred from homology"/>
<keyword evidence="7" id="KW-1185">Reference proteome</keyword>
<dbReference type="EMBL" id="RXZH01000001">
    <property type="protein sequence ID" value="RTZ17989.1"/>
    <property type="molecule type" value="Genomic_DNA"/>
</dbReference>
<accession>A0A432D238</accession>
<comment type="caution">
    <text evidence="6">The sequence shown here is derived from an EMBL/GenBank/DDBJ whole genome shotgun (WGS) entry which is preliminary data.</text>
</comment>
<dbReference type="OrthoDB" id="9786526at2"/>
<dbReference type="Gene3D" id="3.40.190.290">
    <property type="match status" value="1"/>
</dbReference>
<dbReference type="GO" id="GO:0003700">
    <property type="term" value="F:DNA-binding transcription factor activity"/>
    <property type="evidence" value="ECO:0007669"/>
    <property type="project" value="InterPro"/>
</dbReference>
<dbReference type="InterPro" id="IPR000847">
    <property type="entry name" value="LysR_HTH_N"/>
</dbReference>
<dbReference type="AlphaFoldDB" id="A0A432D238"/>
<keyword evidence="4" id="KW-0804">Transcription</keyword>
<gene>
    <name evidence="6" type="ORF">EJ063_04145</name>
</gene>
<evidence type="ECO:0000259" key="5">
    <source>
        <dbReference type="PROSITE" id="PS50931"/>
    </source>
</evidence>
<dbReference type="RefSeq" id="WP_126572737.1">
    <property type="nucleotide sequence ID" value="NZ_RXZH01000001.1"/>
</dbReference>
<dbReference type="InterPro" id="IPR036390">
    <property type="entry name" value="WH_DNA-bd_sf"/>
</dbReference>
<comment type="similarity">
    <text evidence="1">Belongs to the LysR transcriptional regulatory family.</text>
</comment>
<dbReference type="SUPFAM" id="SSF53850">
    <property type="entry name" value="Periplasmic binding protein-like II"/>
    <property type="match status" value="1"/>
</dbReference>
<dbReference type="Pfam" id="PF03466">
    <property type="entry name" value="LysR_substrate"/>
    <property type="match status" value="1"/>
</dbReference>
<protein>
    <submittedName>
        <fullName evidence="6">LysR family transcriptional regulator</fullName>
    </submittedName>
</protein>
<evidence type="ECO:0000313" key="7">
    <source>
        <dbReference type="Proteomes" id="UP000268973"/>
    </source>
</evidence>
<dbReference type="Proteomes" id="UP000268973">
    <property type="component" value="Unassembled WGS sequence"/>
</dbReference>
<dbReference type="FunFam" id="1.10.10.10:FF:000001">
    <property type="entry name" value="LysR family transcriptional regulator"/>
    <property type="match status" value="1"/>
</dbReference>
<dbReference type="PANTHER" id="PTHR30537:SF5">
    <property type="entry name" value="HTH-TYPE TRANSCRIPTIONAL ACTIVATOR TTDR-RELATED"/>
    <property type="match status" value="1"/>
</dbReference>
<dbReference type="InterPro" id="IPR058163">
    <property type="entry name" value="LysR-type_TF_proteobact-type"/>
</dbReference>
<evidence type="ECO:0000256" key="4">
    <source>
        <dbReference type="ARBA" id="ARBA00023163"/>
    </source>
</evidence>
<evidence type="ECO:0000313" key="6">
    <source>
        <dbReference type="EMBL" id="RTZ17989.1"/>
    </source>
</evidence>
<dbReference type="InterPro" id="IPR036388">
    <property type="entry name" value="WH-like_DNA-bd_sf"/>
</dbReference>
<dbReference type="SUPFAM" id="SSF46785">
    <property type="entry name" value="Winged helix' DNA-binding domain"/>
    <property type="match status" value="1"/>
</dbReference>
<dbReference type="PROSITE" id="PS50931">
    <property type="entry name" value="HTH_LYSR"/>
    <property type="match status" value="1"/>
</dbReference>
<dbReference type="GO" id="GO:0043565">
    <property type="term" value="F:sequence-specific DNA binding"/>
    <property type="evidence" value="ECO:0007669"/>
    <property type="project" value="TreeGrafter"/>
</dbReference>
<organism evidence="6 7">
    <name type="scientific">Vibrio aquaticus</name>
    <dbReference type="NCBI Taxonomy" id="2496559"/>
    <lineage>
        <taxon>Bacteria</taxon>
        <taxon>Pseudomonadati</taxon>
        <taxon>Pseudomonadota</taxon>
        <taxon>Gammaproteobacteria</taxon>
        <taxon>Vibrionales</taxon>
        <taxon>Vibrionaceae</taxon>
        <taxon>Vibrio</taxon>
    </lineage>
</organism>
<dbReference type="Pfam" id="PF00126">
    <property type="entry name" value="HTH_1"/>
    <property type="match status" value="1"/>
</dbReference>
<evidence type="ECO:0000256" key="1">
    <source>
        <dbReference type="ARBA" id="ARBA00009437"/>
    </source>
</evidence>
<evidence type="ECO:0000256" key="2">
    <source>
        <dbReference type="ARBA" id="ARBA00023015"/>
    </source>
</evidence>
<keyword evidence="2" id="KW-0805">Transcription regulation</keyword>
<keyword evidence="3" id="KW-0238">DNA-binding</keyword>
<dbReference type="InterPro" id="IPR005119">
    <property type="entry name" value="LysR_subst-bd"/>
</dbReference>